<keyword evidence="3" id="KW-0723">Serine/threonine-protein kinase</keyword>
<keyword evidence="5" id="KW-0547">Nucleotide-binding</keyword>
<evidence type="ECO:0000259" key="10">
    <source>
        <dbReference type="PROSITE" id="PS50011"/>
    </source>
</evidence>
<dbReference type="InterPro" id="IPR051138">
    <property type="entry name" value="PIM_Ser/Thr_kinase"/>
</dbReference>
<proteinExistence type="predicted"/>
<evidence type="ECO:0000256" key="3">
    <source>
        <dbReference type="ARBA" id="ARBA00022527"/>
    </source>
</evidence>
<dbReference type="EC" id="2.7.11.1" evidence="2"/>
<dbReference type="Gene3D" id="1.10.510.10">
    <property type="entry name" value="Transferase(Phosphotransferase) domain 1"/>
    <property type="match status" value="1"/>
</dbReference>
<accession>A0ABQ8FFG9</accession>
<dbReference type="Proteomes" id="UP001648503">
    <property type="component" value="Unassembled WGS sequence"/>
</dbReference>
<dbReference type="SMART" id="SM00220">
    <property type="entry name" value="S_TKc"/>
    <property type="match status" value="1"/>
</dbReference>
<evidence type="ECO:0000256" key="4">
    <source>
        <dbReference type="ARBA" id="ARBA00022679"/>
    </source>
</evidence>
<keyword evidence="12" id="KW-1185">Reference proteome</keyword>
<dbReference type="SUPFAM" id="SSF56112">
    <property type="entry name" value="Protein kinase-like (PK-like)"/>
    <property type="match status" value="1"/>
</dbReference>
<evidence type="ECO:0000256" key="1">
    <source>
        <dbReference type="ARBA" id="ARBA00004340"/>
    </source>
</evidence>
<evidence type="ECO:0000313" key="12">
    <source>
        <dbReference type="Proteomes" id="UP001648503"/>
    </source>
</evidence>
<protein>
    <recommendedName>
        <fullName evidence="2">non-specific serine/threonine protein kinase</fullName>
        <ecNumber evidence="2">2.7.11.1</ecNumber>
    </recommendedName>
</protein>
<reference evidence="11 12" key="1">
    <citation type="submission" date="2021-02" db="EMBL/GenBank/DDBJ databases">
        <title>Variation within the Batrachochytrium salamandrivorans European outbreak.</title>
        <authorList>
            <person name="Kelly M."/>
            <person name="Pasmans F."/>
            <person name="Shea T.P."/>
            <person name="Munoz J.F."/>
            <person name="Carranza S."/>
            <person name="Cuomo C.A."/>
            <person name="Martel A."/>
        </authorList>
    </citation>
    <scope>NUCLEOTIDE SEQUENCE [LARGE SCALE GENOMIC DNA]</scope>
    <source>
        <strain evidence="11 12">AMFP18/2</strain>
    </source>
</reference>
<dbReference type="EMBL" id="JAFCIX010000144">
    <property type="protein sequence ID" value="KAH6597402.1"/>
    <property type="molecule type" value="Genomic_DNA"/>
</dbReference>
<comment type="caution">
    <text evidence="11">The sequence shown here is derived from an EMBL/GenBank/DDBJ whole genome shotgun (WGS) entry which is preliminary data.</text>
</comment>
<evidence type="ECO:0000313" key="11">
    <source>
        <dbReference type="EMBL" id="KAH6597402.1"/>
    </source>
</evidence>
<organism evidence="11 12">
    <name type="scientific">Batrachochytrium salamandrivorans</name>
    <dbReference type="NCBI Taxonomy" id="1357716"/>
    <lineage>
        <taxon>Eukaryota</taxon>
        <taxon>Fungi</taxon>
        <taxon>Fungi incertae sedis</taxon>
        <taxon>Chytridiomycota</taxon>
        <taxon>Chytridiomycota incertae sedis</taxon>
        <taxon>Chytridiomycetes</taxon>
        <taxon>Rhizophydiales</taxon>
        <taxon>Rhizophydiales incertae sedis</taxon>
        <taxon>Batrachochytrium</taxon>
    </lineage>
</organism>
<keyword evidence="6" id="KW-0418">Kinase</keyword>
<sequence length="347" mass="40005">MPFPVRVRKLKLKSYGENCDAEQYNAFIASEIKYFESKYFSGEILAKDDFGTPFIATRKSDGMKVAYKSIPKSEVYEYALESSPSPICHLRNHLVCSKKQSVEQCISPRQLNLFLPYELMLQTYLSRPGYDNPYVPMTFDHYILADAFILVMEYFGENWVDLSKYVDEKGPLDINEACNIVKEVVNGMIYLKQYGIVHNDLYEDCYSAHPFAHLVVECEQVVGHRIQSGLVPAIQKSRLRPLSRALDPDVENVYTWLSGGVLNGEADLDQQWLDGTVEHEYMGTRHDNRAPAARLADFLHVAYRQYQSTLWQIPPGIALWKLVRLTCNTYQPMPEWEYGLPCFMDLM</sequence>
<keyword evidence="7" id="KW-0067">ATP-binding</keyword>
<name>A0ABQ8FFG9_9FUNG</name>
<comment type="catalytic activity">
    <reaction evidence="8">
        <text>L-threonyl-[protein] + ATP = O-phospho-L-threonyl-[protein] + ADP + H(+)</text>
        <dbReference type="Rhea" id="RHEA:46608"/>
        <dbReference type="Rhea" id="RHEA-COMP:11060"/>
        <dbReference type="Rhea" id="RHEA-COMP:11605"/>
        <dbReference type="ChEBI" id="CHEBI:15378"/>
        <dbReference type="ChEBI" id="CHEBI:30013"/>
        <dbReference type="ChEBI" id="CHEBI:30616"/>
        <dbReference type="ChEBI" id="CHEBI:61977"/>
        <dbReference type="ChEBI" id="CHEBI:456216"/>
        <dbReference type="EC" id="2.7.11.1"/>
    </reaction>
</comment>
<dbReference type="PANTHER" id="PTHR22984:SF25">
    <property type="entry name" value="PROTEIN KINASE DOMAIN-CONTAINING PROTEIN"/>
    <property type="match status" value="1"/>
</dbReference>
<comment type="catalytic activity">
    <reaction evidence="9">
        <text>L-seryl-[protein] + ATP = O-phospho-L-seryl-[protein] + ADP + H(+)</text>
        <dbReference type="Rhea" id="RHEA:17989"/>
        <dbReference type="Rhea" id="RHEA-COMP:9863"/>
        <dbReference type="Rhea" id="RHEA-COMP:11604"/>
        <dbReference type="ChEBI" id="CHEBI:15378"/>
        <dbReference type="ChEBI" id="CHEBI:29999"/>
        <dbReference type="ChEBI" id="CHEBI:30616"/>
        <dbReference type="ChEBI" id="CHEBI:83421"/>
        <dbReference type="ChEBI" id="CHEBI:456216"/>
        <dbReference type="EC" id="2.7.11.1"/>
    </reaction>
</comment>
<evidence type="ECO:0000256" key="6">
    <source>
        <dbReference type="ARBA" id="ARBA00022777"/>
    </source>
</evidence>
<dbReference type="PANTHER" id="PTHR22984">
    <property type="entry name" value="SERINE/THREONINE-PROTEIN KINASE PIM"/>
    <property type="match status" value="1"/>
</dbReference>
<dbReference type="InterPro" id="IPR011009">
    <property type="entry name" value="Kinase-like_dom_sf"/>
</dbReference>
<dbReference type="InterPro" id="IPR000719">
    <property type="entry name" value="Prot_kinase_dom"/>
</dbReference>
<keyword evidence="4" id="KW-0808">Transferase</keyword>
<gene>
    <name evidence="11" type="ORF">BASA50_004458</name>
</gene>
<evidence type="ECO:0000256" key="8">
    <source>
        <dbReference type="ARBA" id="ARBA00047899"/>
    </source>
</evidence>
<comment type="subcellular location">
    <subcellularLocation>
        <location evidence="1">Host cell</location>
    </subcellularLocation>
</comment>
<dbReference type="Gene3D" id="3.30.200.20">
    <property type="entry name" value="Phosphorylase Kinase, domain 1"/>
    <property type="match status" value="1"/>
</dbReference>
<evidence type="ECO:0000256" key="9">
    <source>
        <dbReference type="ARBA" id="ARBA00048679"/>
    </source>
</evidence>
<evidence type="ECO:0000256" key="2">
    <source>
        <dbReference type="ARBA" id="ARBA00012513"/>
    </source>
</evidence>
<evidence type="ECO:0000256" key="5">
    <source>
        <dbReference type="ARBA" id="ARBA00022741"/>
    </source>
</evidence>
<evidence type="ECO:0000256" key="7">
    <source>
        <dbReference type="ARBA" id="ARBA00022840"/>
    </source>
</evidence>
<dbReference type="PROSITE" id="PS50011">
    <property type="entry name" value="PROTEIN_KINASE_DOM"/>
    <property type="match status" value="1"/>
</dbReference>
<feature type="domain" description="Protein kinase" evidence="10">
    <location>
        <begin position="39"/>
        <end position="347"/>
    </location>
</feature>